<dbReference type="AlphaFoldDB" id="A0A1F4UEY0"/>
<dbReference type="NCBIfam" id="TIGR02436">
    <property type="entry name" value="four helix bundle protein"/>
    <property type="match status" value="1"/>
</dbReference>
<accession>A0A1F4UEY0</accession>
<gene>
    <name evidence="1" type="ORF">A2Y85_00120</name>
</gene>
<dbReference type="PIRSF" id="PIRSF035652">
    <property type="entry name" value="CHP02436"/>
    <property type="match status" value="1"/>
</dbReference>
<name>A0A1F4UEY0_UNCW3</name>
<dbReference type="InterPro" id="IPR012657">
    <property type="entry name" value="23S_rRNA-intervening_sequence"/>
</dbReference>
<dbReference type="Pfam" id="PF05635">
    <property type="entry name" value="23S_rRNA_IVP"/>
    <property type="match status" value="1"/>
</dbReference>
<dbReference type="EMBL" id="MEUM01000019">
    <property type="protein sequence ID" value="OGC43484.1"/>
    <property type="molecule type" value="Genomic_DNA"/>
</dbReference>
<evidence type="ECO:0000313" key="2">
    <source>
        <dbReference type="Proteomes" id="UP000177025"/>
    </source>
</evidence>
<dbReference type="PANTHER" id="PTHR38471">
    <property type="entry name" value="FOUR HELIX BUNDLE PROTEIN"/>
    <property type="match status" value="1"/>
</dbReference>
<comment type="caution">
    <text evidence="1">The sequence shown here is derived from an EMBL/GenBank/DDBJ whole genome shotgun (WGS) entry which is preliminary data.</text>
</comment>
<dbReference type="SUPFAM" id="SSF158446">
    <property type="entry name" value="IVS-encoded protein-like"/>
    <property type="match status" value="1"/>
</dbReference>
<sequence>MTKQYDLEERTYLFAKRVNEYVKKLPRTITNIEIGRQLVRSSGSVGANYIEANESLSKKDFIMRIKIGKKETKESRYWLRLSEPLKEHNSEKELLIIETIELMKIFGAILEKCK</sequence>
<dbReference type="PANTHER" id="PTHR38471:SF2">
    <property type="entry name" value="FOUR HELIX BUNDLE PROTEIN"/>
    <property type="match status" value="1"/>
</dbReference>
<protein>
    <submittedName>
        <fullName evidence="1">Four helix bundle protein</fullName>
    </submittedName>
</protein>
<evidence type="ECO:0000313" key="1">
    <source>
        <dbReference type="EMBL" id="OGC43484.1"/>
    </source>
</evidence>
<dbReference type="Proteomes" id="UP000177025">
    <property type="component" value="Unassembled WGS sequence"/>
</dbReference>
<dbReference type="Gene3D" id="1.20.1440.60">
    <property type="entry name" value="23S rRNA-intervening sequence"/>
    <property type="match status" value="1"/>
</dbReference>
<reference evidence="1 2" key="1">
    <citation type="journal article" date="2016" name="Nat. Commun.">
        <title>Thousands of microbial genomes shed light on interconnected biogeochemical processes in an aquifer system.</title>
        <authorList>
            <person name="Anantharaman K."/>
            <person name="Brown C.T."/>
            <person name="Hug L.A."/>
            <person name="Sharon I."/>
            <person name="Castelle C.J."/>
            <person name="Probst A.J."/>
            <person name="Thomas B.C."/>
            <person name="Singh A."/>
            <person name="Wilkins M.J."/>
            <person name="Karaoz U."/>
            <person name="Brodie E.L."/>
            <person name="Williams K.H."/>
            <person name="Hubbard S.S."/>
            <person name="Banfield J.F."/>
        </authorList>
    </citation>
    <scope>NUCLEOTIDE SEQUENCE [LARGE SCALE GENOMIC DNA]</scope>
</reference>
<proteinExistence type="predicted"/>
<organism evidence="1 2">
    <name type="scientific">candidate division WOR-3 bacterium RBG_13_43_14</name>
    <dbReference type="NCBI Taxonomy" id="1802590"/>
    <lineage>
        <taxon>Bacteria</taxon>
        <taxon>Bacteria division WOR-3</taxon>
    </lineage>
</organism>
<dbReference type="InterPro" id="IPR036583">
    <property type="entry name" value="23S_rRNA_IVS_sf"/>
</dbReference>